<sequence>MKEEIEKVRAEIDKIDNVIVESLVKRIDCVLKIVEYKTSEEEVIGCDRVKIVLDKVRNKAVQAGGHEELIVEIYKNIIKVITDMQLEILRKRNN</sequence>
<dbReference type="Proteomes" id="UP000306409">
    <property type="component" value="Chromosome"/>
</dbReference>
<dbReference type="Gene3D" id="1.20.59.10">
    <property type="entry name" value="Chorismate mutase"/>
    <property type="match status" value="1"/>
</dbReference>
<dbReference type="InterPro" id="IPR036263">
    <property type="entry name" value="Chorismate_II_sf"/>
</dbReference>
<dbReference type="RefSeq" id="WP_137697003.1">
    <property type="nucleotide sequence ID" value="NZ_CP061336.1"/>
</dbReference>
<evidence type="ECO:0000313" key="1">
    <source>
        <dbReference type="EMBL" id="QNU66259.1"/>
    </source>
</evidence>
<proteinExistence type="predicted"/>
<gene>
    <name evidence="1" type="ORF">EHE19_015435</name>
</gene>
<organism evidence="1 2">
    <name type="scientific">Ruminiclostridium herbifermentans</name>
    <dbReference type="NCBI Taxonomy" id="2488810"/>
    <lineage>
        <taxon>Bacteria</taxon>
        <taxon>Bacillati</taxon>
        <taxon>Bacillota</taxon>
        <taxon>Clostridia</taxon>
        <taxon>Eubacteriales</taxon>
        <taxon>Oscillospiraceae</taxon>
        <taxon>Ruminiclostridium</taxon>
    </lineage>
</organism>
<dbReference type="SUPFAM" id="SSF48600">
    <property type="entry name" value="Chorismate mutase II"/>
    <property type="match status" value="1"/>
</dbReference>
<evidence type="ECO:0000313" key="2">
    <source>
        <dbReference type="Proteomes" id="UP000306409"/>
    </source>
</evidence>
<dbReference type="SMART" id="SM00830">
    <property type="entry name" value="CM_2"/>
    <property type="match status" value="1"/>
</dbReference>
<dbReference type="GO" id="GO:0004106">
    <property type="term" value="F:chorismate mutase activity"/>
    <property type="evidence" value="ECO:0007669"/>
    <property type="project" value="InterPro"/>
</dbReference>
<dbReference type="KEGG" id="rher:EHE19_015435"/>
<protein>
    <submittedName>
        <fullName evidence="1">Chorismate mutase</fullName>
    </submittedName>
</protein>
<dbReference type="EMBL" id="CP061336">
    <property type="protein sequence ID" value="QNU66259.1"/>
    <property type="molecule type" value="Genomic_DNA"/>
</dbReference>
<dbReference type="Pfam" id="PF01817">
    <property type="entry name" value="CM_2"/>
    <property type="match status" value="1"/>
</dbReference>
<reference evidence="1 2" key="1">
    <citation type="submission" date="2020-09" db="EMBL/GenBank/DDBJ databases">
        <title>Characterization and genome sequencing of Ruminiclostridium sp. nov. MA18.</title>
        <authorList>
            <person name="Rettenmaier R."/>
            <person name="Kowollik M.-L."/>
            <person name="Liebl W."/>
            <person name="Zverlov V."/>
        </authorList>
    </citation>
    <scope>NUCLEOTIDE SEQUENCE [LARGE SCALE GENOMIC DNA]</scope>
    <source>
        <strain evidence="1 2">MA18</strain>
    </source>
</reference>
<dbReference type="GO" id="GO:0046417">
    <property type="term" value="P:chorismate metabolic process"/>
    <property type="evidence" value="ECO:0007669"/>
    <property type="project" value="InterPro"/>
</dbReference>
<keyword evidence="2" id="KW-1185">Reference proteome</keyword>
<dbReference type="InterPro" id="IPR002701">
    <property type="entry name" value="CM_II_prokaryot"/>
</dbReference>
<dbReference type="InterPro" id="IPR036979">
    <property type="entry name" value="CM_dom_sf"/>
</dbReference>
<dbReference type="AlphaFoldDB" id="A0A4V6EQ00"/>
<dbReference type="PROSITE" id="PS51168">
    <property type="entry name" value="CHORISMATE_MUT_2"/>
    <property type="match status" value="1"/>
</dbReference>
<dbReference type="OrthoDB" id="9800332at2"/>
<name>A0A4V6EQ00_9FIRM</name>
<accession>A0A4V6EQ00</accession>